<keyword evidence="2" id="KW-0812">Transmembrane</keyword>
<reference evidence="4 5" key="1">
    <citation type="journal article" date="2014" name="Front. Microbiol.">
        <title>Population and genomic analysis of the genus Halorubrum.</title>
        <authorList>
            <person name="Fullmer M.S."/>
            <person name="Soucy S.M."/>
            <person name="Swithers K.S."/>
            <person name="Makkay A.M."/>
            <person name="Wheeler R."/>
            <person name="Ventosa A."/>
            <person name="Gogarten J.P."/>
            <person name="Papke R.T."/>
        </authorList>
    </citation>
    <scope>NUCLEOTIDE SEQUENCE [LARGE SCALE GENOMIC DNA]</scope>
    <source>
        <strain evidence="4 5">C49</strain>
    </source>
</reference>
<keyword evidence="5" id="KW-1185">Reference proteome</keyword>
<protein>
    <recommendedName>
        <fullName evidence="3">YdbS-like PH domain-containing protein</fullName>
    </recommendedName>
</protein>
<dbReference type="Proteomes" id="UP000222824">
    <property type="component" value="Unassembled WGS sequence"/>
</dbReference>
<feature type="region of interest" description="Disordered" evidence="1">
    <location>
        <begin position="1"/>
        <end position="60"/>
    </location>
</feature>
<comment type="caution">
    <text evidence="4">The sequence shown here is derived from an EMBL/GenBank/DDBJ whole genome shotgun (WGS) entry which is preliminary data.</text>
</comment>
<organism evidence="4 5">
    <name type="scientific">Halorubrum persicum</name>
    <dbReference type="NCBI Taxonomy" id="1383844"/>
    <lineage>
        <taxon>Archaea</taxon>
        <taxon>Methanobacteriati</taxon>
        <taxon>Methanobacteriota</taxon>
        <taxon>Stenosarchaea group</taxon>
        <taxon>Halobacteria</taxon>
        <taxon>Halobacteriales</taxon>
        <taxon>Haloferacaceae</taxon>
        <taxon>Halorubrum</taxon>
    </lineage>
</organism>
<feature type="compositionally biased region" description="Basic and acidic residues" evidence="1">
    <location>
        <begin position="218"/>
        <end position="245"/>
    </location>
</feature>
<dbReference type="PANTHER" id="PTHR37938:SF1">
    <property type="entry name" value="BLL0215 PROTEIN"/>
    <property type="match status" value="1"/>
</dbReference>
<name>A0A2G1WFK9_9EURY</name>
<dbReference type="AlphaFoldDB" id="A0A2G1WFK9"/>
<feature type="compositionally biased region" description="Basic residues" evidence="1">
    <location>
        <begin position="20"/>
        <end position="30"/>
    </location>
</feature>
<evidence type="ECO:0000313" key="4">
    <source>
        <dbReference type="EMBL" id="PHQ37763.1"/>
    </source>
</evidence>
<keyword evidence="2" id="KW-1133">Transmembrane helix</keyword>
<dbReference type="Pfam" id="PF03703">
    <property type="entry name" value="bPH_2"/>
    <property type="match status" value="1"/>
</dbReference>
<proteinExistence type="predicted"/>
<dbReference type="PANTHER" id="PTHR37938">
    <property type="entry name" value="BLL0215 PROTEIN"/>
    <property type="match status" value="1"/>
</dbReference>
<feature type="domain" description="YdbS-like PH" evidence="3">
    <location>
        <begin position="113"/>
        <end position="189"/>
    </location>
</feature>
<gene>
    <name evidence="4" type="ORF">DJ69_15540</name>
</gene>
<evidence type="ECO:0000256" key="2">
    <source>
        <dbReference type="SAM" id="Phobius"/>
    </source>
</evidence>
<evidence type="ECO:0000313" key="5">
    <source>
        <dbReference type="Proteomes" id="UP000222824"/>
    </source>
</evidence>
<accession>A0A2G1WFK9</accession>
<sequence length="262" mass="28583">MDPERDTAASIPKRSELSSTRRRNCAKPRKPSSDASNRPMADPTTQSDAPGSTPTDQPVPEWLSLEEDEEIQWIGEPVPVSIVGTAVWGVVLTVVLIGFLILLMLPFSWLSLKNTDYVVTNKSLYVKKGILGTNIESVGLDKIQNTEYSQSFWGKQFGFGSIDISTAGSSGAEISFQNVEDARGVRETISGMVSEYGAEHRRSSPTGDETTDPAVADTADRMEELVEELRGTRRAMERIEQHLSEEGETSVDDAPSAEDAGD</sequence>
<feature type="compositionally biased region" description="Acidic residues" evidence="1">
    <location>
        <begin position="246"/>
        <end position="262"/>
    </location>
</feature>
<dbReference type="InterPro" id="IPR005182">
    <property type="entry name" value="YdbS-like_PH"/>
</dbReference>
<feature type="transmembrane region" description="Helical" evidence="2">
    <location>
        <begin position="86"/>
        <end position="105"/>
    </location>
</feature>
<dbReference type="EMBL" id="NHOA01000145">
    <property type="protein sequence ID" value="PHQ37763.1"/>
    <property type="molecule type" value="Genomic_DNA"/>
</dbReference>
<feature type="region of interest" description="Disordered" evidence="1">
    <location>
        <begin position="196"/>
        <end position="262"/>
    </location>
</feature>
<feature type="compositionally biased region" description="Polar residues" evidence="1">
    <location>
        <begin position="43"/>
        <end position="56"/>
    </location>
</feature>
<evidence type="ECO:0000259" key="3">
    <source>
        <dbReference type="Pfam" id="PF03703"/>
    </source>
</evidence>
<evidence type="ECO:0000256" key="1">
    <source>
        <dbReference type="SAM" id="MobiDB-lite"/>
    </source>
</evidence>
<keyword evidence="2" id="KW-0472">Membrane</keyword>